<feature type="transmembrane region" description="Helical" evidence="11">
    <location>
        <begin position="146"/>
        <end position="163"/>
    </location>
</feature>
<keyword evidence="3 11" id="KW-0328">Glycosyltransferase</keyword>
<feature type="transmembrane region" description="Helical" evidence="11">
    <location>
        <begin position="82"/>
        <end position="101"/>
    </location>
</feature>
<dbReference type="OrthoDB" id="9768187at2"/>
<dbReference type="STRING" id="390270.SAMN04488005_2340"/>
<evidence type="ECO:0000313" key="12">
    <source>
        <dbReference type="EMBL" id="SFR47212.1"/>
    </source>
</evidence>
<dbReference type="PANTHER" id="PTHR30474:SF1">
    <property type="entry name" value="PEPTIDOGLYCAN GLYCOSYLTRANSFERASE MRDB"/>
    <property type="match status" value="1"/>
</dbReference>
<evidence type="ECO:0000256" key="5">
    <source>
        <dbReference type="ARBA" id="ARBA00022692"/>
    </source>
</evidence>
<dbReference type="InterPro" id="IPR018365">
    <property type="entry name" value="Cell_cycle_FtsW-rel_CS"/>
</dbReference>
<dbReference type="EMBL" id="FOYP01000001">
    <property type="protein sequence ID" value="SFR47212.1"/>
    <property type="molecule type" value="Genomic_DNA"/>
</dbReference>
<dbReference type="InterPro" id="IPR001182">
    <property type="entry name" value="FtsW/RodA"/>
</dbReference>
<gene>
    <name evidence="11" type="primary">mrdB</name>
    <name evidence="11" type="synonym">rodA</name>
    <name evidence="12" type="ORF">SAMN04488005_2340</name>
</gene>
<dbReference type="GO" id="GO:0009252">
    <property type="term" value="P:peptidoglycan biosynthetic process"/>
    <property type="evidence" value="ECO:0007669"/>
    <property type="project" value="UniProtKB-UniRule"/>
</dbReference>
<keyword evidence="9 11" id="KW-0472">Membrane</keyword>
<dbReference type="Proteomes" id="UP000199478">
    <property type="component" value="Unassembled WGS sequence"/>
</dbReference>
<organism evidence="12 13">
    <name type="scientific">Yoonia tamlensis</name>
    <dbReference type="NCBI Taxonomy" id="390270"/>
    <lineage>
        <taxon>Bacteria</taxon>
        <taxon>Pseudomonadati</taxon>
        <taxon>Pseudomonadota</taxon>
        <taxon>Alphaproteobacteria</taxon>
        <taxon>Rhodobacterales</taxon>
        <taxon>Paracoccaceae</taxon>
        <taxon>Yoonia</taxon>
    </lineage>
</organism>
<feature type="transmembrane region" description="Helical" evidence="11">
    <location>
        <begin position="286"/>
        <end position="309"/>
    </location>
</feature>
<feature type="transmembrane region" description="Helical" evidence="11">
    <location>
        <begin position="316"/>
        <end position="340"/>
    </location>
</feature>
<accession>A0A1I6GYC3</accession>
<keyword evidence="5 11" id="KW-0812">Transmembrane</keyword>
<dbReference type="PANTHER" id="PTHR30474">
    <property type="entry name" value="CELL CYCLE PROTEIN"/>
    <property type="match status" value="1"/>
</dbReference>
<evidence type="ECO:0000256" key="1">
    <source>
        <dbReference type="ARBA" id="ARBA00004141"/>
    </source>
</evidence>
<keyword evidence="7 11" id="KW-0573">Peptidoglycan synthesis</keyword>
<name>A0A1I6GYC3_9RHOB</name>
<keyword evidence="8 11" id="KW-1133">Transmembrane helix</keyword>
<comment type="catalytic activity">
    <reaction evidence="11">
        <text>[GlcNAc-(1-&gt;4)-Mur2Ac(oyl-L-Ala-gamma-D-Glu-L-Lys-D-Ala-D-Ala)](n)-di-trans,octa-cis-undecaprenyl diphosphate + beta-D-GlcNAc-(1-&gt;4)-Mur2Ac(oyl-L-Ala-gamma-D-Glu-L-Lys-D-Ala-D-Ala)-di-trans,octa-cis-undecaprenyl diphosphate = [GlcNAc-(1-&gt;4)-Mur2Ac(oyl-L-Ala-gamma-D-Glu-L-Lys-D-Ala-D-Ala)](n+1)-di-trans,octa-cis-undecaprenyl diphosphate + di-trans,octa-cis-undecaprenyl diphosphate + H(+)</text>
        <dbReference type="Rhea" id="RHEA:23708"/>
        <dbReference type="Rhea" id="RHEA-COMP:9602"/>
        <dbReference type="Rhea" id="RHEA-COMP:9603"/>
        <dbReference type="ChEBI" id="CHEBI:15378"/>
        <dbReference type="ChEBI" id="CHEBI:58405"/>
        <dbReference type="ChEBI" id="CHEBI:60033"/>
        <dbReference type="ChEBI" id="CHEBI:78435"/>
        <dbReference type="EC" id="2.4.99.28"/>
    </reaction>
</comment>
<evidence type="ECO:0000256" key="3">
    <source>
        <dbReference type="ARBA" id="ARBA00022676"/>
    </source>
</evidence>
<dbReference type="GO" id="GO:0015648">
    <property type="term" value="F:lipid-linked peptidoglycan transporter activity"/>
    <property type="evidence" value="ECO:0007669"/>
    <property type="project" value="TreeGrafter"/>
</dbReference>
<dbReference type="AlphaFoldDB" id="A0A1I6GYC3"/>
<feature type="transmembrane region" description="Helical" evidence="11">
    <location>
        <begin position="56"/>
        <end position="76"/>
    </location>
</feature>
<evidence type="ECO:0000256" key="4">
    <source>
        <dbReference type="ARBA" id="ARBA00022679"/>
    </source>
</evidence>
<sequence>MSYLAHNTQHVPTGLRKIWYINWPLVMLLSAVASAGFLMLYSVAGGSVTPWMEPQIKRFGLGMVLMFIVAMVPIWFWRNMAFVAYAGSLVLLLGVEFFGEVRMGAQRWIDLKFMVLQPSELTKITVVMFIAAYYDWLPLEKTSRPLWVALPVIFILVPTMLVLKQPDLGTALLLLVGGATVMFLAGVHWAYFATVVSAGIGGVVAVFESRGTSWQLLKDYQYRRIDTFIDPSNDPLGAGYHITQAKIALGSGGWTGRGFMQGTQSRLNFLPEKHTDFIFTTLAEEFGFVGASTLLLLYLLIVVFCIASALGNRDRFAALVTLGIAMTFFLFFAVNMSMVMGLAPVVGVPLPLVSYGGSAMLVLLVAFGLVQSAHVHRPR</sequence>
<comment type="function">
    <text evidence="11">Peptidoglycan polymerase that is essential for cell wall elongation.</text>
</comment>
<keyword evidence="4 11" id="KW-0808">Transferase</keyword>
<comment type="similarity">
    <text evidence="11">Belongs to the SEDS family. MrdB/RodA subfamily.</text>
</comment>
<feature type="transmembrane region" description="Helical" evidence="11">
    <location>
        <begin position="170"/>
        <end position="191"/>
    </location>
</feature>
<keyword evidence="11" id="KW-0997">Cell inner membrane</keyword>
<reference evidence="13" key="1">
    <citation type="submission" date="2016-10" db="EMBL/GenBank/DDBJ databases">
        <authorList>
            <person name="Varghese N."/>
            <person name="Submissions S."/>
        </authorList>
    </citation>
    <scope>NUCLEOTIDE SEQUENCE [LARGE SCALE GENOMIC DNA]</scope>
    <source>
        <strain evidence="13">DSM 26879</strain>
    </source>
</reference>
<keyword evidence="6 11" id="KW-0133">Cell shape</keyword>
<dbReference type="EC" id="2.4.99.28" evidence="11"/>
<dbReference type="InterPro" id="IPR011923">
    <property type="entry name" value="RodA/MrdB"/>
</dbReference>
<evidence type="ECO:0000256" key="7">
    <source>
        <dbReference type="ARBA" id="ARBA00022984"/>
    </source>
</evidence>
<feature type="transmembrane region" description="Helical" evidence="11">
    <location>
        <begin position="20"/>
        <end position="44"/>
    </location>
</feature>
<evidence type="ECO:0000256" key="8">
    <source>
        <dbReference type="ARBA" id="ARBA00022989"/>
    </source>
</evidence>
<evidence type="ECO:0000256" key="10">
    <source>
        <dbReference type="ARBA" id="ARBA00023316"/>
    </source>
</evidence>
<dbReference type="Pfam" id="PF01098">
    <property type="entry name" value="FTSW_RODA_SPOVE"/>
    <property type="match status" value="1"/>
</dbReference>
<dbReference type="GO" id="GO:0032153">
    <property type="term" value="C:cell division site"/>
    <property type="evidence" value="ECO:0007669"/>
    <property type="project" value="TreeGrafter"/>
</dbReference>
<protein>
    <recommendedName>
        <fullName evidence="11">Peptidoglycan glycosyltransferase MrdB</fullName>
        <shortName evidence="11">PGT</shortName>
        <ecNumber evidence="11">2.4.99.28</ecNumber>
    </recommendedName>
    <alternativeName>
        <fullName evidence="11">Cell elongation protein RodA</fullName>
    </alternativeName>
    <alternativeName>
        <fullName evidence="11">Cell wall polymerase</fullName>
    </alternativeName>
    <alternativeName>
        <fullName evidence="11">Peptidoglycan polymerase</fullName>
        <shortName evidence="11">PG polymerase</shortName>
    </alternativeName>
</protein>
<comment type="pathway">
    <text evidence="11">Cell wall biogenesis; peptidoglycan biosynthesis.</text>
</comment>
<evidence type="ECO:0000256" key="2">
    <source>
        <dbReference type="ARBA" id="ARBA00022475"/>
    </source>
</evidence>
<dbReference type="HAMAP" id="MF_02079">
    <property type="entry name" value="PGT_RodA"/>
    <property type="match status" value="1"/>
</dbReference>
<keyword evidence="10 11" id="KW-0961">Cell wall biogenesis/degradation</keyword>
<evidence type="ECO:0000256" key="11">
    <source>
        <dbReference type="HAMAP-Rule" id="MF_02079"/>
    </source>
</evidence>
<dbReference type="RefSeq" id="WP_090200074.1">
    <property type="nucleotide sequence ID" value="NZ_FOYP01000001.1"/>
</dbReference>
<dbReference type="GO" id="GO:0008360">
    <property type="term" value="P:regulation of cell shape"/>
    <property type="evidence" value="ECO:0007669"/>
    <property type="project" value="UniProtKB-KW"/>
</dbReference>
<dbReference type="NCBIfam" id="TIGR02210">
    <property type="entry name" value="rodA_shape"/>
    <property type="match status" value="1"/>
</dbReference>
<keyword evidence="2 11" id="KW-1003">Cell membrane</keyword>
<dbReference type="GO" id="GO:0071555">
    <property type="term" value="P:cell wall organization"/>
    <property type="evidence" value="ECO:0007669"/>
    <property type="project" value="UniProtKB-KW"/>
</dbReference>
<dbReference type="UniPathway" id="UPA00219"/>
<feature type="transmembrane region" description="Helical" evidence="11">
    <location>
        <begin position="352"/>
        <end position="370"/>
    </location>
</feature>
<evidence type="ECO:0000256" key="9">
    <source>
        <dbReference type="ARBA" id="ARBA00023136"/>
    </source>
</evidence>
<dbReference type="GO" id="GO:0008955">
    <property type="term" value="F:peptidoglycan glycosyltransferase activity"/>
    <property type="evidence" value="ECO:0007669"/>
    <property type="project" value="UniProtKB-UniRule"/>
</dbReference>
<comment type="subcellular location">
    <subcellularLocation>
        <location evidence="11">Cell inner membrane</location>
        <topology evidence="11">Multi-pass membrane protein</topology>
    </subcellularLocation>
    <subcellularLocation>
        <location evidence="1">Membrane</location>
        <topology evidence="1">Multi-pass membrane protein</topology>
    </subcellularLocation>
</comment>
<dbReference type="PROSITE" id="PS00428">
    <property type="entry name" value="FTSW_RODA_SPOVE"/>
    <property type="match status" value="1"/>
</dbReference>
<evidence type="ECO:0000256" key="6">
    <source>
        <dbReference type="ARBA" id="ARBA00022960"/>
    </source>
</evidence>
<proteinExistence type="inferred from homology"/>
<evidence type="ECO:0000313" key="13">
    <source>
        <dbReference type="Proteomes" id="UP000199478"/>
    </source>
</evidence>
<keyword evidence="13" id="KW-1185">Reference proteome</keyword>
<dbReference type="GO" id="GO:0005886">
    <property type="term" value="C:plasma membrane"/>
    <property type="evidence" value="ECO:0007669"/>
    <property type="project" value="UniProtKB-SubCell"/>
</dbReference>
<dbReference type="GO" id="GO:0051301">
    <property type="term" value="P:cell division"/>
    <property type="evidence" value="ECO:0007669"/>
    <property type="project" value="InterPro"/>
</dbReference>